<reference evidence="3" key="2">
    <citation type="submission" date="2020-09" db="EMBL/GenBank/DDBJ databases">
        <authorList>
            <person name="Sun Q."/>
            <person name="Kim S."/>
        </authorList>
    </citation>
    <scope>NUCLEOTIDE SEQUENCE</scope>
    <source>
        <strain evidence="3">KCTC 42650</strain>
    </source>
</reference>
<comment type="caution">
    <text evidence="3">The sequence shown here is derived from an EMBL/GenBank/DDBJ whole genome shotgun (WGS) entry which is preliminary data.</text>
</comment>
<dbReference type="InterPro" id="IPR016163">
    <property type="entry name" value="Ald_DH_C"/>
</dbReference>
<evidence type="ECO:0000313" key="3">
    <source>
        <dbReference type="EMBL" id="GHF39698.1"/>
    </source>
</evidence>
<gene>
    <name evidence="3" type="ORF">GCM10017056_08990</name>
</gene>
<dbReference type="Gene3D" id="3.40.605.10">
    <property type="entry name" value="Aldehyde Dehydrogenase, Chain A, domain 1"/>
    <property type="match status" value="1"/>
</dbReference>
<protein>
    <recommendedName>
        <fullName evidence="2">Aldehyde dehydrogenase domain-containing protein</fullName>
    </recommendedName>
</protein>
<feature type="domain" description="Aldehyde dehydrogenase" evidence="2">
    <location>
        <begin position="23"/>
        <end position="286"/>
    </location>
</feature>
<dbReference type="InterPro" id="IPR016162">
    <property type="entry name" value="Ald_DH_N"/>
</dbReference>
<dbReference type="EMBL" id="BNCJ01000002">
    <property type="protein sequence ID" value="GHF39698.1"/>
    <property type="molecule type" value="Genomic_DNA"/>
</dbReference>
<evidence type="ECO:0000313" key="4">
    <source>
        <dbReference type="Proteomes" id="UP000626220"/>
    </source>
</evidence>
<organism evidence="3 4">
    <name type="scientific">Seohaeicola zhoushanensis</name>
    <dbReference type="NCBI Taxonomy" id="1569283"/>
    <lineage>
        <taxon>Bacteria</taxon>
        <taxon>Pseudomonadati</taxon>
        <taxon>Pseudomonadota</taxon>
        <taxon>Alphaproteobacteria</taxon>
        <taxon>Rhodobacterales</taxon>
        <taxon>Roseobacteraceae</taxon>
        <taxon>Seohaeicola</taxon>
    </lineage>
</organism>
<evidence type="ECO:0000256" key="1">
    <source>
        <dbReference type="ARBA" id="ARBA00023002"/>
    </source>
</evidence>
<dbReference type="AlphaFoldDB" id="A0A8J3GVB6"/>
<dbReference type="Gene3D" id="3.40.309.10">
    <property type="entry name" value="Aldehyde Dehydrogenase, Chain A, domain 2"/>
    <property type="match status" value="1"/>
</dbReference>
<reference evidence="3" key="1">
    <citation type="journal article" date="2014" name="Int. J. Syst. Evol. Microbiol.">
        <title>Complete genome sequence of Corynebacterium casei LMG S-19264T (=DSM 44701T), isolated from a smear-ripened cheese.</title>
        <authorList>
            <consortium name="US DOE Joint Genome Institute (JGI-PGF)"/>
            <person name="Walter F."/>
            <person name="Albersmeier A."/>
            <person name="Kalinowski J."/>
            <person name="Ruckert C."/>
        </authorList>
    </citation>
    <scope>NUCLEOTIDE SEQUENCE</scope>
    <source>
        <strain evidence="3">KCTC 42650</strain>
    </source>
</reference>
<sequence>MAGYRTASANGEAEGLNMPDEHALVDGIVAEARDAQSKYERNGSQARYDRAAQAAAWAIMEPARNRALSELAVRTTGLGNIDDKMIKNHRKTLGLMRDIKDAKTFGVVSDDPETGITTVVRPIGLIGAVVPSTNPAATPANNIINALKGGNAIILSPSPKGVACCELLLDYIHAEFDKIGEYRKLVQMLPGAGGKAKTQRLLEMADLAVVTGSQDNVRRAYSSGTPAVGVGAGNVTVIVDETADLASAAAKIAASKTFDNATSCSSENAVVVVDKVYDQFVAALGEVGGAVLPASEADGVISHLWHGGHLNREIIAKDADVMIDKLGLAGKVPAATRFVAVETQGIGPDHPLSGEKLSRVLALYRARDYDDAVEITRRIMAYQGAGHSFGIHTSDDARPRALAMHMPTCRIIVNQAHCFATGGSFDNGLPFSLSMGCGSWGGNSIDENLNWQHFVQHARVVRPIAPREPAVEEIFGAYWAEAGK</sequence>
<dbReference type="SUPFAM" id="SSF53720">
    <property type="entry name" value="ALDH-like"/>
    <property type="match status" value="1"/>
</dbReference>
<evidence type="ECO:0000259" key="2">
    <source>
        <dbReference type="Pfam" id="PF00171"/>
    </source>
</evidence>
<dbReference type="Pfam" id="PF00171">
    <property type="entry name" value="Aldedh"/>
    <property type="match status" value="1"/>
</dbReference>
<keyword evidence="4" id="KW-1185">Reference proteome</keyword>
<proteinExistence type="predicted"/>
<dbReference type="NCBIfam" id="NF047625">
    <property type="entry name" value="AcylSulfactDhSauS"/>
    <property type="match status" value="1"/>
</dbReference>
<dbReference type="InterPro" id="IPR015590">
    <property type="entry name" value="Aldehyde_DH_dom"/>
</dbReference>
<dbReference type="GO" id="GO:0016620">
    <property type="term" value="F:oxidoreductase activity, acting on the aldehyde or oxo group of donors, NAD or NADP as acceptor"/>
    <property type="evidence" value="ECO:0007669"/>
    <property type="project" value="InterPro"/>
</dbReference>
<keyword evidence="1" id="KW-0560">Oxidoreductase</keyword>
<name>A0A8J3GVB6_9RHOB</name>
<dbReference type="PANTHER" id="PTHR11699">
    <property type="entry name" value="ALDEHYDE DEHYDROGENASE-RELATED"/>
    <property type="match status" value="1"/>
</dbReference>
<dbReference type="InterPro" id="IPR016161">
    <property type="entry name" value="Ald_DH/histidinol_DH"/>
</dbReference>
<dbReference type="Proteomes" id="UP000626220">
    <property type="component" value="Unassembled WGS sequence"/>
</dbReference>
<accession>A0A8J3GVB6</accession>